<evidence type="ECO:0000256" key="3">
    <source>
        <dbReference type="PROSITE-ProRule" id="PRU00221"/>
    </source>
</evidence>
<dbReference type="SMART" id="SM00320">
    <property type="entry name" value="WD40"/>
    <property type="match status" value="5"/>
</dbReference>
<name>A0AAE0BQ24_9CHLO</name>
<dbReference type="EMBL" id="LGRX02033565">
    <property type="protein sequence ID" value="KAK3240731.1"/>
    <property type="molecule type" value="Genomic_DNA"/>
</dbReference>
<gene>
    <name evidence="4" type="ORF">CYMTET_49450</name>
</gene>
<dbReference type="PROSITE" id="PS50294">
    <property type="entry name" value="WD_REPEATS_REGION"/>
    <property type="match status" value="1"/>
</dbReference>
<dbReference type="InterPro" id="IPR040324">
    <property type="entry name" value="WDR44/Dgr2"/>
</dbReference>
<feature type="repeat" description="WD" evidence="3">
    <location>
        <begin position="18"/>
        <end position="52"/>
    </location>
</feature>
<dbReference type="PANTHER" id="PTHR14221">
    <property type="entry name" value="WD REPEAT DOMAIN 44"/>
    <property type="match status" value="1"/>
</dbReference>
<reference evidence="4 5" key="1">
    <citation type="journal article" date="2015" name="Genome Biol. Evol.">
        <title>Comparative Genomics of a Bacterivorous Green Alga Reveals Evolutionary Causalities and Consequences of Phago-Mixotrophic Mode of Nutrition.</title>
        <authorList>
            <person name="Burns J.A."/>
            <person name="Paasch A."/>
            <person name="Narechania A."/>
            <person name="Kim E."/>
        </authorList>
    </citation>
    <scope>NUCLEOTIDE SEQUENCE [LARGE SCALE GENOMIC DNA]</scope>
    <source>
        <strain evidence="4 5">PLY_AMNH</strain>
    </source>
</reference>
<dbReference type="Pfam" id="PF00400">
    <property type="entry name" value="WD40"/>
    <property type="match status" value="3"/>
</dbReference>
<dbReference type="PROSITE" id="PS50082">
    <property type="entry name" value="WD_REPEATS_2"/>
    <property type="match status" value="1"/>
</dbReference>
<evidence type="ECO:0000256" key="2">
    <source>
        <dbReference type="ARBA" id="ARBA00022737"/>
    </source>
</evidence>
<sequence>MDKSVRLWHVSMNECLRVFQHNDFVTAIDFHPLNDKFFLSGSLDEKLRLWNIPDHKIADWVHVHEMITAACFSSDGNTVAAGSYKGKCWYYEVRDKKFEYLTQVDVRHTSTSKVRLTQVDVRHTSTSKSAGDKITGMQFLPREPRKLLITSNDSRIRMFDGYKQCTKFKGLKNLNSQIHAQVCSQGDYIICGSEDEHVYIWSTGRSCIPSINPAYTGFRWDKRHCYECFPAHEDIVTAALFAPDSVRLVTPQVLSPDAATGQTRAGHALLNPDAAKKLNQVSDDEAAFEREVAQAAVKAASALGQVIISAGYSGEVRIFENYGMPAWL</sequence>
<keyword evidence="5" id="KW-1185">Reference proteome</keyword>
<organism evidence="4 5">
    <name type="scientific">Cymbomonas tetramitiformis</name>
    <dbReference type="NCBI Taxonomy" id="36881"/>
    <lineage>
        <taxon>Eukaryota</taxon>
        <taxon>Viridiplantae</taxon>
        <taxon>Chlorophyta</taxon>
        <taxon>Pyramimonadophyceae</taxon>
        <taxon>Pyramimonadales</taxon>
        <taxon>Pyramimonadaceae</taxon>
        <taxon>Cymbomonas</taxon>
    </lineage>
</organism>
<comment type="caution">
    <text evidence="4">The sequence shown here is derived from an EMBL/GenBank/DDBJ whole genome shotgun (WGS) entry which is preliminary data.</text>
</comment>
<accession>A0AAE0BQ24</accession>
<evidence type="ECO:0000313" key="4">
    <source>
        <dbReference type="EMBL" id="KAK3240731.1"/>
    </source>
</evidence>
<protein>
    <recommendedName>
        <fullName evidence="6">WD repeat-containing protein 44</fullName>
    </recommendedName>
</protein>
<dbReference type="SUPFAM" id="SSF50978">
    <property type="entry name" value="WD40 repeat-like"/>
    <property type="match status" value="1"/>
</dbReference>
<dbReference type="PANTHER" id="PTHR14221:SF0">
    <property type="entry name" value="WD REPEAT-CONTAINING PROTEIN 44"/>
    <property type="match status" value="1"/>
</dbReference>
<dbReference type="InterPro" id="IPR015943">
    <property type="entry name" value="WD40/YVTN_repeat-like_dom_sf"/>
</dbReference>
<dbReference type="Proteomes" id="UP001190700">
    <property type="component" value="Unassembled WGS sequence"/>
</dbReference>
<keyword evidence="1 3" id="KW-0853">WD repeat</keyword>
<evidence type="ECO:0008006" key="6">
    <source>
        <dbReference type="Google" id="ProtNLM"/>
    </source>
</evidence>
<dbReference type="InterPro" id="IPR001680">
    <property type="entry name" value="WD40_rpt"/>
</dbReference>
<dbReference type="AlphaFoldDB" id="A0AAE0BQ24"/>
<keyword evidence="2" id="KW-0677">Repeat</keyword>
<dbReference type="Gene3D" id="2.130.10.10">
    <property type="entry name" value="YVTN repeat-like/Quinoprotein amine dehydrogenase"/>
    <property type="match status" value="1"/>
</dbReference>
<evidence type="ECO:0000256" key="1">
    <source>
        <dbReference type="ARBA" id="ARBA00022574"/>
    </source>
</evidence>
<proteinExistence type="predicted"/>
<evidence type="ECO:0000313" key="5">
    <source>
        <dbReference type="Proteomes" id="UP001190700"/>
    </source>
</evidence>
<dbReference type="InterPro" id="IPR036322">
    <property type="entry name" value="WD40_repeat_dom_sf"/>
</dbReference>